<dbReference type="SUPFAM" id="SSF50621">
    <property type="entry name" value="Alanine racemase C-terminal domain-like"/>
    <property type="match status" value="1"/>
</dbReference>
<dbReference type="Gene3D" id="3.20.20.10">
    <property type="entry name" value="Alanine racemase"/>
    <property type="match status" value="1"/>
</dbReference>
<dbReference type="EC" id="5.1.1.1" evidence="4"/>
<comment type="function">
    <text evidence="4">Catalyzes the interconversion of L-alanine and D-alanine. May also act on other amino acids.</text>
</comment>
<name>A0ABV8JA26_9BACL</name>
<feature type="binding site" evidence="4">
    <location>
        <position position="139"/>
    </location>
    <ligand>
        <name>substrate</name>
    </ligand>
</feature>
<keyword evidence="3 4" id="KW-0413">Isomerase</keyword>
<evidence type="ECO:0000256" key="1">
    <source>
        <dbReference type="ARBA" id="ARBA00001933"/>
    </source>
</evidence>
<evidence type="ECO:0000313" key="7">
    <source>
        <dbReference type="Proteomes" id="UP001595843"/>
    </source>
</evidence>
<feature type="active site" description="Proton acceptor; specific for D-alanine" evidence="4">
    <location>
        <position position="41"/>
    </location>
</feature>
<dbReference type="InterPro" id="IPR011079">
    <property type="entry name" value="Ala_racemase_C"/>
</dbReference>
<proteinExistence type="inferred from homology"/>
<comment type="caution">
    <text evidence="6">The sequence shown here is derived from an EMBL/GenBank/DDBJ whole genome shotgun (WGS) entry which is preliminary data.</text>
</comment>
<organism evidence="6 7">
    <name type="scientific">Salinithrix halophila</name>
    <dbReference type="NCBI Taxonomy" id="1485204"/>
    <lineage>
        <taxon>Bacteria</taxon>
        <taxon>Bacillati</taxon>
        <taxon>Bacillota</taxon>
        <taxon>Bacilli</taxon>
        <taxon>Bacillales</taxon>
        <taxon>Thermoactinomycetaceae</taxon>
        <taxon>Salinithrix</taxon>
    </lineage>
</organism>
<comment type="pathway">
    <text evidence="4">Amino-acid biosynthesis; D-alanine biosynthesis; D-alanine from L-alanine: step 1/1.</text>
</comment>
<evidence type="ECO:0000256" key="3">
    <source>
        <dbReference type="ARBA" id="ARBA00023235"/>
    </source>
</evidence>
<dbReference type="InterPro" id="IPR001608">
    <property type="entry name" value="Ala_racemase_N"/>
</dbReference>
<keyword evidence="2 4" id="KW-0663">Pyridoxal phosphate</keyword>
<dbReference type="PROSITE" id="PS00395">
    <property type="entry name" value="ALANINE_RACEMASE"/>
    <property type="match status" value="1"/>
</dbReference>
<comment type="similarity">
    <text evidence="4">Belongs to the alanine racemase family.</text>
</comment>
<feature type="active site" description="Proton acceptor; specific for L-alanine" evidence="4">
    <location>
        <position position="269"/>
    </location>
</feature>
<dbReference type="Pfam" id="PF00842">
    <property type="entry name" value="Ala_racemase_C"/>
    <property type="match status" value="1"/>
</dbReference>
<feature type="domain" description="Alanine racemase C-terminal" evidence="5">
    <location>
        <begin position="248"/>
        <end position="376"/>
    </location>
</feature>
<dbReference type="Gene3D" id="2.40.37.10">
    <property type="entry name" value="Lyase, Ornithine Decarboxylase, Chain A, domain 1"/>
    <property type="match status" value="1"/>
</dbReference>
<dbReference type="RefSeq" id="WP_380701144.1">
    <property type="nucleotide sequence ID" value="NZ_JBHSAP010000003.1"/>
</dbReference>
<feature type="binding site" evidence="4">
    <location>
        <position position="317"/>
    </location>
    <ligand>
        <name>substrate</name>
    </ligand>
</feature>
<dbReference type="HAMAP" id="MF_01201">
    <property type="entry name" value="Ala_racemase"/>
    <property type="match status" value="1"/>
</dbReference>
<dbReference type="PANTHER" id="PTHR30511">
    <property type="entry name" value="ALANINE RACEMASE"/>
    <property type="match status" value="1"/>
</dbReference>
<dbReference type="PANTHER" id="PTHR30511:SF0">
    <property type="entry name" value="ALANINE RACEMASE, CATABOLIC-RELATED"/>
    <property type="match status" value="1"/>
</dbReference>
<dbReference type="InterPro" id="IPR009006">
    <property type="entry name" value="Ala_racemase/Decarboxylase_C"/>
</dbReference>
<dbReference type="CDD" id="cd00430">
    <property type="entry name" value="PLPDE_III_AR"/>
    <property type="match status" value="1"/>
</dbReference>
<dbReference type="InterPro" id="IPR020622">
    <property type="entry name" value="Ala_racemase_pyridoxalP-BS"/>
</dbReference>
<dbReference type="Pfam" id="PF01168">
    <property type="entry name" value="Ala_racemase_N"/>
    <property type="match status" value="1"/>
</dbReference>
<reference evidence="7" key="1">
    <citation type="journal article" date="2019" name="Int. J. Syst. Evol. Microbiol.">
        <title>The Global Catalogue of Microorganisms (GCM) 10K type strain sequencing project: providing services to taxonomists for standard genome sequencing and annotation.</title>
        <authorList>
            <consortium name="The Broad Institute Genomics Platform"/>
            <consortium name="The Broad Institute Genome Sequencing Center for Infectious Disease"/>
            <person name="Wu L."/>
            <person name="Ma J."/>
        </authorList>
    </citation>
    <scope>NUCLEOTIDE SEQUENCE [LARGE SCALE GENOMIC DNA]</scope>
    <source>
        <strain evidence="7">IBRC-M 10813</strain>
    </source>
</reference>
<dbReference type="PRINTS" id="PR00992">
    <property type="entry name" value="ALARACEMASE"/>
</dbReference>
<evidence type="ECO:0000313" key="6">
    <source>
        <dbReference type="EMBL" id="MFC4075335.1"/>
    </source>
</evidence>
<dbReference type="EMBL" id="JBHSAP010000003">
    <property type="protein sequence ID" value="MFC4075335.1"/>
    <property type="molecule type" value="Genomic_DNA"/>
</dbReference>
<comment type="cofactor">
    <cofactor evidence="1 4">
        <name>pyridoxal 5'-phosphate</name>
        <dbReference type="ChEBI" id="CHEBI:597326"/>
    </cofactor>
</comment>
<dbReference type="InterPro" id="IPR029066">
    <property type="entry name" value="PLP-binding_barrel"/>
</dbReference>
<dbReference type="GO" id="GO:0008784">
    <property type="term" value="F:alanine racemase activity"/>
    <property type="evidence" value="ECO:0007669"/>
    <property type="project" value="UniProtKB-EC"/>
</dbReference>
<dbReference type="InterPro" id="IPR000821">
    <property type="entry name" value="Ala_racemase"/>
</dbReference>
<keyword evidence="7" id="KW-1185">Reference proteome</keyword>
<accession>A0ABV8JA26</accession>
<dbReference type="SUPFAM" id="SSF51419">
    <property type="entry name" value="PLP-binding barrel"/>
    <property type="match status" value="1"/>
</dbReference>
<evidence type="ECO:0000256" key="4">
    <source>
        <dbReference type="HAMAP-Rule" id="MF_01201"/>
    </source>
</evidence>
<protein>
    <recommendedName>
        <fullName evidence="4">Alanine racemase</fullName>
        <ecNumber evidence="4">5.1.1.1</ecNumber>
    </recommendedName>
</protein>
<sequence>MNQDTFYRDTVAEIDLDAIRHNIKEFQRRLPSSRRLMAAVKADAYGHGAVPVSMAALDGGATDLGVAFLDEALELRAAGIQAPILVLGYTPERGFAEAIQQRIALTVYDTDSLRSLSREAEKQGEKALIHLKLDTGMGRIGLWGNDILPLAEEAVTLPGIEVEGLYTHFATADDEDKRYTHKQHELLMEVVEHLAERGVRVPLVHCSNSAASIDLPEYAHAMIRVGISLYGYYPSAEVDREAVNLRPAMTLKTRIVHLKQPEPGTGISYGRTHIAREGEWVATLPVGYADGLNRSLSNRGHALVGGKRVPIIGRICMDQTMLDVTDVMPVQLGDEVVLYGTQGSGMIHVDEIAQHLDTISYEVTCWVGRRVPRVYLRNGQVIGCSNLLGDLRRLKSLGEREGERNPD</sequence>
<feature type="modified residue" description="N6-(pyridoxal phosphate)lysine" evidence="4">
    <location>
        <position position="41"/>
    </location>
</feature>
<evidence type="ECO:0000259" key="5">
    <source>
        <dbReference type="SMART" id="SM01005"/>
    </source>
</evidence>
<gene>
    <name evidence="6" type="primary">alr</name>
    <name evidence="6" type="ORF">ACFOUO_00715</name>
</gene>
<comment type="catalytic activity">
    <reaction evidence="4">
        <text>L-alanine = D-alanine</text>
        <dbReference type="Rhea" id="RHEA:20249"/>
        <dbReference type="ChEBI" id="CHEBI:57416"/>
        <dbReference type="ChEBI" id="CHEBI:57972"/>
        <dbReference type="EC" id="5.1.1.1"/>
    </reaction>
</comment>
<evidence type="ECO:0000256" key="2">
    <source>
        <dbReference type="ARBA" id="ARBA00022898"/>
    </source>
</evidence>
<dbReference type="NCBIfam" id="TIGR00492">
    <property type="entry name" value="alr"/>
    <property type="match status" value="1"/>
</dbReference>
<dbReference type="Proteomes" id="UP001595843">
    <property type="component" value="Unassembled WGS sequence"/>
</dbReference>
<dbReference type="SMART" id="SM01005">
    <property type="entry name" value="Ala_racemase_C"/>
    <property type="match status" value="1"/>
</dbReference>